<keyword evidence="6" id="KW-0694">RNA-binding</keyword>
<sequence>MAAPCWHVGHHIRRNAQSLRVNIEHLAGNRAFGWTPAVHQQAKESVILPRKKAWSKEAVLEALASTLNRDSTAYPYQFQDDPYLSPRTVTEFKLFSHSQDSGRSAARYFVNNHPKFFTKDFAEPHIPCLMPETVSLLLEEVSEEALKERITLRKVTAAVDMYDQLLQTGTAVSMETTHELLDLICLYCDRNPVQEGEAGAEEEKEGRRMTRRRGADVPRLSWTENNNAERIFYMLPERDTRCYSAVIRGMVKHGAYAKAFSVYSDMLNNRTPGDVHIFNALISAAPEVRDKYNERWDLISELLNHMKQQKVQPNLLTFNSVLKSLRHCGNLARSYSPQTLNEMKALGIAPSLASYDHILAVFYKSVSSGPNNSDVLQDLMTELEGQSFTCVDPDDVLFFSSAMKVCLDNKDLELGYRVQSLVEVGENWRLLGDSLQLSSYYGRFFNLLCMMEHVDVVLRWYKQMVPSLYYPNSQGMRHLLQALDTDGRLDLLPDIWTDMKTLGHCNRADLVEQLLGLMAGEEHSPELQEAFAVCALDVKSVFEEKAGLEWSASSLSHVTTLLLRASKAQQAWDMLKLFKAHNRIPSEALLNSFLSVCQRDGASERAVELVQLSAAFCLTATSGLASRALAEFDLNQEQRLVLAELEAAAGPPSD</sequence>
<evidence type="ECO:0000256" key="9">
    <source>
        <dbReference type="ARBA" id="ARBA00023128"/>
    </source>
</evidence>
<evidence type="ECO:0000256" key="10">
    <source>
        <dbReference type="ARBA" id="ARBA00023274"/>
    </source>
</evidence>
<dbReference type="Pfam" id="PF13812">
    <property type="entry name" value="PPR_3"/>
    <property type="match status" value="1"/>
</dbReference>
<dbReference type="NCBIfam" id="TIGR00756">
    <property type="entry name" value="PPR"/>
    <property type="match status" value="1"/>
</dbReference>
<proteinExistence type="inferred from homology"/>
<dbReference type="GO" id="GO:0005840">
    <property type="term" value="C:ribosome"/>
    <property type="evidence" value="ECO:0007669"/>
    <property type="project" value="UniProtKB-KW"/>
</dbReference>
<dbReference type="EMBL" id="HAEH01021720">
    <property type="protein sequence ID" value="SBS12779.1"/>
    <property type="molecule type" value="Transcribed_RNA"/>
</dbReference>
<dbReference type="InterPro" id="IPR037387">
    <property type="entry name" value="PTCD3"/>
</dbReference>
<dbReference type="PANTHER" id="PTHR16276">
    <property type="entry name" value="PENTATRICOPEPTIDE REPEAT DOMAIN-CONTAINING PROTEIN 3"/>
    <property type="match status" value="1"/>
</dbReference>
<evidence type="ECO:0000313" key="13">
    <source>
        <dbReference type="EMBL" id="SBS09331.1"/>
    </source>
</evidence>
<keyword evidence="3" id="KW-0699">rRNA-binding</keyword>
<dbReference type="GO" id="GO:0043024">
    <property type="term" value="F:ribosomal small subunit binding"/>
    <property type="evidence" value="ECO:0007669"/>
    <property type="project" value="InterPro"/>
</dbReference>
<comment type="similarity">
    <text evidence="2">Belongs to the mitochondrion-specific ribosomal protein mS39 family.</text>
</comment>
<dbReference type="GO" id="GO:0006417">
    <property type="term" value="P:regulation of translation"/>
    <property type="evidence" value="ECO:0007669"/>
    <property type="project" value="UniProtKB-KW"/>
</dbReference>
<accession>A0A1A8RTI5</accession>
<dbReference type="EMBL" id="HAEI01009988">
    <property type="protein sequence ID" value="SBS09331.1"/>
    <property type="molecule type" value="Transcribed_RNA"/>
</dbReference>
<gene>
    <name evidence="13" type="primary">PTCD3</name>
</gene>
<evidence type="ECO:0000256" key="3">
    <source>
        <dbReference type="ARBA" id="ARBA00022730"/>
    </source>
</evidence>
<keyword evidence="7" id="KW-0809">Transit peptide</keyword>
<dbReference type="GO" id="GO:0019843">
    <property type="term" value="F:rRNA binding"/>
    <property type="evidence" value="ECO:0007669"/>
    <property type="project" value="UniProtKB-KW"/>
</dbReference>
<dbReference type="InterPro" id="IPR011990">
    <property type="entry name" value="TPR-like_helical_dom_sf"/>
</dbReference>
<evidence type="ECO:0000256" key="12">
    <source>
        <dbReference type="PROSITE-ProRule" id="PRU00708"/>
    </source>
</evidence>
<name>A0A1A8RTI5_9TELE</name>
<reference evidence="13" key="2">
    <citation type="submission" date="2016-06" db="EMBL/GenBank/DDBJ databases">
        <title>The genome of a short-lived fish provides insights into sex chromosome evolution and the genetic control of aging.</title>
        <authorList>
            <person name="Reichwald K."/>
            <person name="Felder M."/>
            <person name="Petzold A."/>
            <person name="Koch P."/>
            <person name="Groth M."/>
            <person name="Platzer M."/>
        </authorList>
    </citation>
    <scope>NUCLEOTIDE SEQUENCE</scope>
    <source>
        <tissue evidence="13">Brain</tissue>
    </source>
</reference>
<comment type="subcellular location">
    <subcellularLocation>
        <location evidence="1">Mitochondrion</location>
    </subcellularLocation>
</comment>
<feature type="repeat" description="PPR" evidence="12">
    <location>
        <begin position="239"/>
        <end position="273"/>
    </location>
</feature>
<dbReference type="InterPro" id="IPR002885">
    <property type="entry name" value="PPR_rpt"/>
</dbReference>
<evidence type="ECO:0000256" key="6">
    <source>
        <dbReference type="ARBA" id="ARBA00022884"/>
    </source>
</evidence>
<keyword evidence="8" id="KW-0689">Ribosomal protein</keyword>
<evidence type="ECO:0000256" key="4">
    <source>
        <dbReference type="ARBA" id="ARBA00022737"/>
    </source>
</evidence>
<organism evidence="13">
    <name type="scientific">Nothobranchius rachovii</name>
    <name type="common">bluefin notho</name>
    <dbReference type="NCBI Taxonomy" id="451742"/>
    <lineage>
        <taxon>Eukaryota</taxon>
        <taxon>Metazoa</taxon>
        <taxon>Chordata</taxon>
        <taxon>Craniata</taxon>
        <taxon>Vertebrata</taxon>
        <taxon>Euteleostomi</taxon>
        <taxon>Actinopterygii</taxon>
        <taxon>Neopterygii</taxon>
        <taxon>Teleostei</taxon>
        <taxon>Neoteleostei</taxon>
        <taxon>Acanthomorphata</taxon>
        <taxon>Ovalentaria</taxon>
        <taxon>Atherinomorphae</taxon>
        <taxon>Cyprinodontiformes</taxon>
        <taxon>Nothobranchiidae</taxon>
        <taxon>Nothobranchius</taxon>
    </lineage>
</organism>
<reference evidence="13" key="1">
    <citation type="submission" date="2016-05" db="EMBL/GenBank/DDBJ databases">
        <authorList>
            <person name="Lavstsen T."/>
            <person name="Jespersen J.S."/>
        </authorList>
    </citation>
    <scope>NUCLEOTIDE SEQUENCE</scope>
    <source>
        <tissue evidence="13">Brain</tissue>
    </source>
</reference>
<evidence type="ECO:0000256" key="7">
    <source>
        <dbReference type="ARBA" id="ARBA00022946"/>
    </source>
</evidence>
<keyword evidence="5" id="KW-0810">Translation regulation</keyword>
<keyword evidence="4" id="KW-0677">Repeat</keyword>
<evidence type="ECO:0000256" key="1">
    <source>
        <dbReference type="ARBA" id="ARBA00004173"/>
    </source>
</evidence>
<dbReference type="PROSITE" id="PS51375">
    <property type="entry name" value="PPR"/>
    <property type="match status" value="1"/>
</dbReference>
<evidence type="ECO:0000256" key="5">
    <source>
        <dbReference type="ARBA" id="ARBA00022845"/>
    </source>
</evidence>
<dbReference type="Gene3D" id="1.25.40.10">
    <property type="entry name" value="Tetratricopeptide repeat domain"/>
    <property type="match status" value="2"/>
</dbReference>
<dbReference type="Pfam" id="PF22330">
    <property type="entry name" value="Rib_mS39_PPR"/>
    <property type="match status" value="1"/>
</dbReference>
<evidence type="ECO:0000256" key="8">
    <source>
        <dbReference type="ARBA" id="ARBA00022980"/>
    </source>
</evidence>
<keyword evidence="10" id="KW-0687">Ribonucleoprotein</keyword>
<dbReference type="GO" id="GO:0005739">
    <property type="term" value="C:mitochondrion"/>
    <property type="evidence" value="ECO:0007669"/>
    <property type="project" value="UniProtKB-SubCell"/>
</dbReference>
<dbReference type="GO" id="GO:0032543">
    <property type="term" value="P:mitochondrial translation"/>
    <property type="evidence" value="ECO:0007669"/>
    <property type="project" value="InterPro"/>
</dbReference>
<dbReference type="GO" id="GO:1990904">
    <property type="term" value="C:ribonucleoprotein complex"/>
    <property type="evidence" value="ECO:0007669"/>
    <property type="project" value="UniProtKB-KW"/>
</dbReference>
<keyword evidence="9" id="KW-0496">Mitochondrion</keyword>
<dbReference type="AlphaFoldDB" id="A0A1A8RTI5"/>
<dbReference type="PANTHER" id="PTHR16276:SF1">
    <property type="entry name" value="SMALL RIBOSOMAL SUBUNIT PROTEIN MS39"/>
    <property type="match status" value="1"/>
</dbReference>
<evidence type="ECO:0000256" key="11">
    <source>
        <dbReference type="ARBA" id="ARBA00035134"/>
    </source>
</evidence>
<dbReference type="InterPro" id="IPR055063">
    <property type="entry name" value="Rib_mS39_PPR"/>
</dbReference>
<protein>
    <recommendedName>
        <fullName evidence="11">Small ribosomal subunit protein mS39</fullName>
    </recommendedName>
</protein>
<evidence type="ECO:0000256" key="2">
    <source>
        <dbReference type="ARBA" id="ARBA00008551"/>
    </source>
</evidence>